<dbReference type="GO" id="GO:0005524">
    <property type="term" value="F:ATP binding"/>
    <property type="evidence" value="ECO:0007669"/>
    <property type="project" value="UniProtKB-KW"/>
</dbReference>
<dbReference type="Proteomes" id="UP000675163">
    <property type="component" value="Unassembled WGS sequence"/>
</dbReference>
<evidence type="ECO:0000256" key="4">
    <source>
        <dbReference type="SAM" id="MobiDB-lite"/>
    </source>
</evidence>
<gene>
    <name evidence="6" type="ORF">JOF28_000557</name>
</gene>
<dbReference type="Gene3D" id="3.40.50.300">
    <property type="entry name" value="P-loop containing nucleotide triphosphate hydrolases"/>
    <property type="match status" value="1"/>
</dbReference>
<name>A0A940PSB5_9MICO</name>
<dbReference type="AlphaFoldDB" id="A0A940PSB5"/>
<evidence type="ECO:0000313" key="7">
    <source>
        <dbReference type="Proteomes" id="UP000675163"/>
    </source>
</evidence>
<sequence length="292" mass="31994">MSFAVSAASWHIGEAAILDEVTFCAEPGECIGVVGPNGSGKSSLLRLLAGLRKPSSGSVKLDGVEVAALPLRARSRRIALVEQEVSADVDMTVMEVVMLGRTPYHRTFERMGDADRTHAELALQQVGLQLLATRSWQELSGGQRQRTSIARALCQHPSELLLDEFTNHLDIRHQLQVLDLLADANITVIAALHDLNLAAAYCDRVLLLNGGTVEAFGSPAEVFTAERLSRVYATECEVTLTPEGVPRIGYGRLQSRPVARAPRPVHPQRHVPHQLRSTLRPHPQSQFEKEIK</sequence>
<evidence type="ECO:0000313" key="6">
    <source>
        <dbReference type="EMBL" id="MBP1325325.1"/>
    </source>
</evidence>
<comment type="caution">
    <text evidence="6">The sequence shown here is derived from an EMBL/GenBank/DDBJ whole genome shotgun (WGS) entry which is preliminary data.</text>
</comment>
<dbReference type="GO" id="GO:0016887">
    <property type="term" value="F:ATP hydrolysis activity"/>
    <property type="evidence" value="ECO:0007669"/>
    <property type="project" value="InterPro"/>
</dbReference>
<proteinExistence type="predicted"/>
<accession>A0A940PSB5</accession>
<protein>
    <submittedName>
        <fullName evidence="6">Iron complex transport system ATP-binding protein</fullName>
    </submittedName>
</protein>
<dbReference type="InterPro" id="IPR003439">
    <property type="entry name" value="ABC_transporter-like_ATP-bd"/>
</dbReference>
<evidence type="ECO:0000256" key="1">
    <source>
        <dbReference type="ARBA" id="ARBA00022448"/>
    </source>
</evidence>
<dbReference type="PROSITE" id="PS50893">
    <property type="entry name" value="ABC_TRANSPORTER_2"/>
    <property type="match status" value="1"/>
</dbReference>
<evidence type="ECO:0000256" key="3">
    <source>
        <dbReference type="ARBA" id="ARBA00022840"/>
    </source>
</evidence>
<dbReference type="EMBL" id="JAFIDA010000001">
    <property type="protein sequence ID" value="MBP1325325.1"/>
    <property type="molecule type" value="Genomic_DNA"/>
</dbReference>
<dbReference type="RefSeq" id="WP_209704365.1">
    <property type="nucleotide sequence ID" value="NZ_JAFIDA010000001.1"/>
</dbReference>
<dbReference type="SUPFAM" id="SSF52540">
    <property type="entry name" value="P-loop containing nucleoside triphosphate hydrolases"/>
    <property type="match status" value="1"/>
</dbReference>
<evidence type="ECO:0000259" key="5">
    <source>
        <dbReference type="PROSITE" id="PS50893"/>
    </source>
</evidence>
<organism evidence="6 7">
    <name type="scientific">Leucobacter exalbidus</name>
    <dbReference type="NCBI Taxonomy" id="662960"/>
    <lineage>
        <taxon>Bacteria</taxon>
        <taxon>Bacillati</taxon>
        <taxon>Actinomycetota</taxon>
        <taxon>Actinomycetes</taxon>
        <taxon>Micrococcales</taxon>
        <taxon>Microbacteriaceae</taxon>
        <taxon>Leucobacter</taxon>
    </lineage>
</organism>
<keyword evidence="2" id="KW-0547">Nucleotide-binding</keyword>
<dbReference type="Pfam" id="PF00005">
    <property type="entry name" value="ABC_tran"/>
    <property type="match status" value="1"/>
</dbReference>
<dbReference type="InterPro" id="IPR027417">
    <property type="entry name" value="P-loop_NTPase"/>
</dbReference>
<keyword evidence="7" id="KW-1185">Reference proteome</keyword>
<dbReference type="FunFam" id="3.40.50.300:FF:000134">
    <property type="entry name" value="Iron-enterobactin ABC transporter ATP-binding protein"/>
    <property type="match status" value="1"/>
</dbReference>
<feature type="domain" description="ABC transporter" evidence="5">
    <location>
        <begin position="3"/>
        <end position="235"/>
    </location>
</feature>
<dbReference type="SMART" id="SM00382">
    <property type="entry name" value="AAA"/>
    <property type="match status" value="1"/>
</dbReference>
<dbReference type="PANTHER" id="PTHR42794">
    <property type="entry name" value="HEMIN IMPORT ATP-BINDING PROTEIN HMUV"/>
    <property type="match status" value="1"/>
</dbReference>
<reference evidence="6" key="1">
    <citation type="submission" date="2021-02" db="EMBL/GenBank/DDBJ databases">
        <title>Sequencing the genomes of 1000 actinobacteria strains.</title>
        <authorList>
            <person name="Klenk H.-P."/>
        </authorList>
    </citation>
    <scope>NUCLEOTIDE SEQUENCE</scope>
    <source>
        <strain evidence="6">DSM 22850</strain>
    </source>
</reference>
<keyword evidence="1" id="KW-0813">Transport</keyword>
<dbReference type="CDD" id="cd03214">
    <property type="entry name" value="ABC_Iron-Siderophores_B12_Hemin"/>
    <property type="match status" value="1"/>
</dbReference>
<keyword evidence="3 6" id="KW-0067">ATP-binding</keyword>
<dbReference type="InterPro" id="IPR003593">
    <property type="entry name" value="AAA+_ATPase"/>
</dbReference>
<evidence type="ECO:0000256" key="2">
    <source>
        <dbReference type="ARBA" id="ARBA00022741"/>
    </source>
</evidence>
<dbReference type="PANTHER" id="PTHR42794:SF2">
    <property type="entry name" value="ABC TRANSPORTER ATP-BINDING PROTEIN"/>
    <property type="match status" value="1"/>
</dbReference>
<feature type="region of interest" description="Disordered" evidence="4">
    <location>
        <begin position="257"/>
        <end position="292"/>
    </location>
</feature>